<sequence>MLLTFHGHACVALDGGGARLVIDPGTLADSVSALVGATAILVTHEHPDHLDVESAVGAMRADELLTAHGTAGVLSMLAAAGAPPTRLHEVTPGQELRFGDARVAVGGGDHAPIHPRVPQVENRSFTVGMGDRTAHHPGDSFDLPAGGIDVLCLPVSGPWLRLAEAMDAAQAASARTVVPVHDALLSEVGHELVRRWLDTARLGGEYAYRPLDVGESLEV</sequence>
<dbReference type="Gene3D" id="3.60.15.10">
    <property type="entry name" value="Ribonuclease Z/Hydroxyacylglutathione hydrolase-like"/>
    <property type="match status" value="1"/>
</dbReference>
<keyword evidence="2" id="KW-1185">Reference proteome</keyword>
<dbReference type="PANTHER" id="PTHR43546:SF3">
    <property type="entry name" value="UPF0173 METAL-DEPENDENT HYDROLASE MJ1163"/>
    <property type="match status" value="1"/>
</dbReference>
<gene>
    <name evidence="1" type="ORF">HDG69_002612</name>
</gene>
<dbReference type="InterPro" id="IPR050114">
    <property type="entry name" value="UPF0173_UPF0282_UlaG_hydrolase"/>
</dbReference>
<proteinExistence type="predicted"/>
<dbReference type="EMBL" id="JABEZU010000003">
    <property type="protein sequence ID" value="NOV98027.1"/>
    <property type="molecule type" value="Genomic_DNA"/>
</dbReference>
<protein>
    <submittedName>
        <fullName evidence="1">L-ascorbate metabolism protein UlaG (Beta-lactamase superfamily)</fullName>
    </submittedName>
</protein>
<dbReference type="SUPFAM" id="SSF56281">
    <property type="entry name" value="Metallo-hydrolase/oxidoreductase"/>
    <property type="match status" value="1"/>
</dbReference>
<dbReference type="RefSeq" id="WP_171784254.1">
    <property type="nucleotide sequence ID" value="NZ_BAAAML010000005.1"/>
</dbReference>
<evidence type="ECO:0000313" key="1">
    <source>
        <dbReference type="EMBL" id="NOV98027.1"/>
    </source>
</evidence>
<accession>A0ABX2A8A8</accession>
<dbReference type="Proteomes" id="UP000757540">
    <property type="component" value="Unassembled WGS sequence"/>
</dbReference>
<comment type="caution">
    <text evidence="1">The sequence shown here is derived from an EMBL/GenBank/DDBJ whole genome shotgun (WGS) entry which is preliminary data.</text>
</comment>
<evidence type="ECO:0000313" key="2">
    <source>
        <dbReference type="Proteomes" id="UP000757540"/>
    </source>
</evidence>
<dbReference type="Pfam" id="PF13483">
    <property type="entry name" value="Lactamase_B_3"/>
    <property type="match status" value="1"/>
</dbReference>
<dbReference type="PANTHER" id="PTHR43546">
    <property type="entry name" value="UPF0173 METAL-DEPENDENT HYDROLASE MJ1163-RELATED"/>
    <property type="match status" value="1"/>
</dbReference>
<organism evidence="1 2">
    <name type="scientific">Isoptericola halotolerans</name>
    <dbReference type="NCBI Taxonomy" id="300560"/>
    <lineage>
        <taxon>Bacteria</taxon>
        <taxon>Bacillati</taxon>
        <taxon>Actinomycetota</taxon>
        <taxon>Actinomycetes</taxon>
        <taxon>Micrococcales</taxon>
        <taxon>Promicromonosporaceae</taxon>
        <taxon>Isoptericola</taxon>
    </lineage>
</organism>
<dbReference type="InterPro" id="IPR036866">
    <property type="entry name" value="RibonucZ/Hydroxyglut_hydro"/>
</dbReference>
<name>A0ABX2A8A8_9MICO</name>
<reference evidence="1 2" key="1">
    <citation type="submission" date="2020-05" db="EMBL/GenBank/DDBJ databases">
        <title>Genomic Encyclopedia of Type Strains, Phase III (KMG-III): the genomes of soil and plant-associated and newly described type strains.</title>
        <authorList>
            <person name="Whitman W."/>
        </authorList>
    </citation>
    <scope>NUCLEOTIDE SEQUENCE [LARGE SCALE GENOMIC DNA]</scope>
    <source>
        <strain evidence="1 2">KCTC 19046</strain>
    </source>
</reference>